<dbReference type="InterPro" id="IPR045599">
    <property type="entry name" value="DUF6456"/>
</dbReference>
<accession>A0ABW4YXX0</accession>
<sequence>MADERRAGRIVERLEIVIDGQRNWVEVDLTESPLVWLARRRGRDGRCFIDAMQLMAGERLRADFTRAQMMPRTTADWSGGGRAPARHAARTGLDMPEMRLAARQRVDRAMEAVGPEFSGTLLDVCCFLKGLETVEQERGWPARAGKVVLGLGLDRLARHYGLSRELKGPARGPMRHWRAEAQPERSDGG</sequence>
<feature type="region of interest" description="Disordered" evidence="1">
    <location>
        <begin position="167"/>
        <end position="189"/>
    </location>
</feature>
<feature type="compositionally biased region" description="Basic and acidic residues" evidence="1">
    <location>
        <begin position="177"/>
        <end position="189"/>
    </location>
</feature>
<evidence type="ECO:0000259" key="2">
    <source>
        <dbReference type="Pfam" id="PF20057"/>
    </source>
</evidence>
<organism evidence="3 4">
    <name type="scientific">Ancylobacter oerskovii</name>
    <dbReference type="NCBI Taxonomy" id="459519"/>
    <lineage>
        <taxon>Bacteria</taxon>
        <taxon>Pseudomonadati</taxon>
        <taxon>Pseudomonadota</taxon>
        <taxon>Alphaproteobacteria</taxon>
        <taxon>Hyphomicrobiales</taxon>
        <taxon>Xanthobacteraceae</taxon>
        <taxon>Ancylobacter</taxon>
    </lineage>
</organism>
<proteinExistence type="predicted"/>
<evidence type="ECO:0000256" key="1">
    <source>
        <dbReference type="SAM" id="MobiDB-lite"/>
    </source>
</evidence>
<protein>
    <submittedName>
        <fullName evidence="3">DUF6456 domain-containing protein</fullName>
    </submittedName>
</protein>
<name>A0ABW4YXX0_9HYPH</name>
<keyword evidence="4" id="KW-1185">Reference proteome</keyword>
<feature type="domain" description="DUF6456" evidence="2">
    <location>
        <begin position="26"/>
        <end position="161"/>
    </location>
</feature>
<dbReference type="RefSeq" id="WP_213350478.1">
    <property type="nucleotide sequence ID" value="NZ_JAHBGB010000002.1"/>
</dbReference>
<dbReference type="Pfam" id="PF20057">
    <property type="entry name" value="DUF6456"/>
    <property type="match status" value="1"/>
</dbReference>
<evidence type="ECO:0000313" key="3">
    <source>
        <dbReference type="EMBL" id="MFD2140984.1"/>
    </source>
</evidence>
<dbReference type="Proteomes" id="UP001597299">
    <property type="component" value="Unassembled WGS sequence"/>
</dbReference>
<reference evidence="4" key="1">
    <citation type="journal article" date="2019" name="Int. J. Syst. Evol. Microbiol.">
        <title>The Global Catalogue of Microorganisms (GCM) 10K type strain sequencing project: providing services to taxonomists for standard genome sequencing and annotation.</title>
        <authorList>
            <consortium name="The Broad Institute Genomics Platform"/>
            <consortium name="The Broad Institute Genome Sequencing Center for Infectious Disease"/>
            <person name="Wu L."/>
            <person name="Ma J."/>
        </authorList>
    </citation>
    <scope>NUCLEOTIDE SEQUENCE [LARGE SCALE GENOMIC DNA]</scope>
    <source>
        <strain evidence="4">CCM 7435</strain>
    </source>
</reference>
<evidence type="ECO:0000313" key="4">
    <source>
        <dbReference type="Proteomes" id="UP001597299"/>
    </source>
</evidence>
<comment type="caution">
    <text evidence="3">The sequence shown here is derived from an EMBL/GenBank/DDBJ whole genome shotgun (WGS) entry which is preliminary data.</text>
</comment>
<gene>
    <name evidence="3" type="ORF">ACFSNC_11275</name>
</gene>
<dbReference type="EMBL" id="JBHUHD010000001">
    <property type="protein sequence ID" value="MFD2140984.1"/>
    <property type="molecule type" value="Genomic_DNA"/>
</dbReference>